<dbReference type="RefSeq" id="WP_015935519.1">
    <property type="nucleotide sequence ID" value="NC_011886.1"/>
</dbReference>
<proteinExistence type="predicted"/>
<dbReference type="InterPro" id="IPR011251">
    <property type="entry name" value="Luciferase-like_dom"/>
</dbReference>
<dbReference type="InterPro" id="IPR036661">
    <property type="entry name" value="Luciferase-like_sf"/>
</dbReference>
<gene>
    <name evidence="3" type="ordered locus">Achl_0292</name>
</gene>
<organism evidence="3 4">
    <name type="scientific">Pseudarthrobacter chlorophenolicus (strain ATCC 700700 / DSM 12829 / CIP 107037 / JCM 12360 / KCTC 9906 / NCIMB 13794 / A6)</name>
    <name type="common">Arthrobacter chlorophenolicus</name>
    <dbReference type="NCBI Taxonomy" id="452863"/>
    <lineage>
        <taxon>Bacteria</taxon>
        <taxon>Bacillati</taxon>
        <taxon>Actinomycetota</taxon>
        <taxon>Actinomycetes</taxon>
        <taxon>Micrococcales</taxon>
        <taxon>Micrococcaceae</taxon>
        <taxon>Pseudarthrobacter</taxon>
    </lineage>
</organism>
<dbReference type="HOGENOM" id="CLU_027853_9_2_11"/>
<dbReference type="eggNOG" id="COG2141">
    <property type="taxonomic scope" value="Bacteria"/>
</dbReference>
<feature type="domain" description="Luciferase-like" evidence="2">
    <location>
        <begin position="12"/>
        <end position="119"/>
    </location>
</feature>
<name>B8H9Q8_PSECP</name>
<dbReference type="GO" id="GO:0016705">
    <property type="term" value="F:oxidoreductase activity, acting on paired donors, with incorporation or reduction of molecular oxygen"/>
    <property type="evidence" value="ECO:0007669"/>
    <property type="project" value="InterPro"/>
</dbReference>
<evidence type="ECO:0000313" key="4">
    <source>
        <dbReference type="Proteomes" id="UP000002505"/>
    </source>
</evidence>
<dbReference type="GO" id="GO:0005829">
    <property type="term" value="C:cytosol"/>
    <property type="evidence" value="ECO:0007669"/>
    <property type="project" value="TreeGrafter"/>
</dbReference>
<dbReference type="Pfam" id="PF00296">
    <property type="entry name" value="Bac_luciferase"/>
    <property type="match status" value="2"/>
</dbReference>
<reference evidence="3" key="1">
    <citation type="submission" date="2009-01" db="EMBL/GenBank/DDBJ databases">
        <title>Complete sequence of chromosome of Arthrobacter chlorophenolicus A6.</title>
        <authorList>
            <consortium name="US DOE Joint Genome Institute"/>
            <person name="Lucas S."/>
            <person name="Copeland A."/>
            <person name="Lapidus A."/>
            <person name="Glavina del Rio T."/>
            <person name="Tice H."/>
            <person name="Bruce D."/>
            <person name="Goodwin L."/>
            <person name="Pitluck S."/>
            <person name="Goltsman E."/>
            <person name="Clum A."/>
            <person name="Larimer F."/>
            <person name="Land M."/>
            <person name="Hauser L."/>
            <person name="Kyrpides N."/>
            <person name="Mikhailova N."/>
            <person name="Jansson J."/>
            <person name="Richardson P."/>
        </authorList>
    </citation>
    <scope>NUCLEOTIDE SEQUENCE [LARGE SCALE GENOMIC DNA]</scope>
    <source>
        <strain evidence="3">A6</strain>
    </source>
</reference>
<dbReference type="PANTHER" id="PTHR30137">
    <property type="entry name" value="LUCIFERASE-LIKE MONOOXYGENASE"/>
    <property type="match status" value="1"/>
</dbReference>
<dbReference type="PANTHER" id="PTHR30137:SF6">
    <property type="entry name" value="LUCIFERASE-LIKE MONOOXYGENASE"/>
    <property type="match status" value="1"/>
</dbReference>
<sequence>MPTASPVPLSVLDLSPAPAGQSAGDALRNSIDLAVAAEDLGYRRFWLAEHHLNPGVAGSAPHVLSALVAAATRTIRVGTAATILGNYRPLQVAENIGTLAAVYPDRLDLGFGRSGQPSAPVADSTDAGRTTAEPAANAHGSGAGGAGAIAAGASGAAHSAGSAGSGSAGAGSAGAGSAGSGSAGSGSAGADVPEQPGEGARVVDGLLVPAARRLFNSVLPRKFRLQAELLGREPGDADNFESEVQDVIGFFTGRYRTRHGEEITVTPARGTAPQFWIHGSTAGPSARLAGKLGLPFGANYHVSPATVLDSVAEYRAHFKPSAALAEPYVTVSADVLVADDKESARTLGAGYASWVHSIRTGHGAIPYPAPRDGGRLDAQATAPETGAPDLIRDRVETRFVGGPAQVADQLRALQHATGAQELLITSIAHSQRHRVRSYELLAAEWGLS</sequence>
<dbReference type="GO" id="GO:0004497">
    <property type="term" value="F:monooxygenase activity"/>
    <property type="evidence" value="ECO:0007669"/>
    <property type="project" value="UniProtKB-KW"/>
</dbReference>
<feature type="region of interest" description="Disordered" evidence="1">
    <location>
        <begin position="114"/>
        <end position="144"/>
    </location>
</feature>
<keyword evidence="4" id="KW-1185">Reference proteome</keyword>
<feature type="region of interest" description="Disordered" evidence="1">
    <location>
        <begin position="160"/>
        <end position="197"/>
    </location>
</feature>
<dbReference type="InterPro" id="IPR050766">
    <property type="entry name" value="Bact_Lucif_Oxidored"/>
</dbReference>
<dbReference type="KEGG" id="ach:Achl_0292"/>
<dbReference type="Gene3D" id="3.20.20.30">
    <property type="entry name" value="Luciferase-like domain"/>
    <property type="match status" value="2"/>
</dbReference>
<dbReference type="Proteomes" id="UP000002505">
    <property type="component" value="Chromosome"/>
</dbReference>
<accession>B8H9Q8</accession>
<evidence type="ECO:0000259" key="2">
    <source>
        <dbReference type="Pfam" id="PF00296"/>
    </source>
</evidence>
<dbReference type="STRING" id="452863.Achl_0292"/>
<dbReference type="EMBL" id="CP001341">
    <property type="protein sequence ID" value="ACL38292.1"/>
    <property type="molecule type" value="Genomic_DNA"/>
</dbReference>
<dbReference type="AlphaFoldDB" id="B8H9Q8"/>
<evidence type="ECO:0000256" key="1">
    <source>
        <dbReference type="SAM" id="MobiDB-lite"/>
    </source>
</evidence>
<protein>
    <submittedName>
        <fullName evidence="3">Luciferase-like monooxygenase</fullName>
    </submittedName>
</protein>
<evidence type="ECO:0000313" key="3">
    <source>
        <dbReference type="EMBL" id="ACL38292.1"/>
    </source>
</evidence>
<feature type="compositionally biased region" description="Gly residues" evidence="1">
    <location>
        <begin position="163"/>
        <end position="187"/>
    </location>
</feature>
<feature type="domain" description="Luciferase-like" evidence="2">
    <location>
        <begin position="251"/>
        <end position="419"/>
    </location>
</feature>
<dbReference type="SUPFAM" id="SSF51679">
    <property type="entry name" value="Bacterial luciferase-like"/>
    <property type="match status" value="2"/>
</dbReference>
<dbReference type="OrthoDB" id="9780518at2"/>